<keyword evidence="2" id="KW-0560">Oxidoreductase</keyword>
<dbReference type="Pfam" id="PF00106">
    <property type="entry name" value="adh_short"/>
    <property type="match status" value="1"/>
</dbReference>
<evidence type="ECO:0000259" key="4">
    <source>
        <dbReference type="SMART" id="SM00822"/>
    </source>
</evidence>
<dbReference type="PANTHER" id="PTHR43639:SF1">
    <property type="entry name" value="SHORT-CHAIN DEHYDROGENASE_REDUCTASE FAMILY PROTEIN"/>
    <property type="match status" value="1"/>
</dbReference>
<feature type="domain" description="Ketoreductase" evidence="4">
    <location>
        <begin position="23"/>
        <end position="209"/>
    </location>
</feature>
<dbReference type="OrthoDB" id="9803333at2"/>
<dbReference type="InterPro" id="IPR002347">
    <property type="entry name" value="SDR_fam"/>
</dbReference>
<dbReference type="Gene3D" id="3.40.50.720">
    <property type="entry name" value="NAD(P)-binding Rossmann-like Domain"/>
    <property type="match status" value="1"/>
</dbReference>
<dbReference type="RefSeq" id="WP_007416246.1">
    <property type="nucleotide sequence ID" value="NZ_ABOX02000024.1"/>
</dbReference>
<dbReference type="AlphaFoldDB" id="B9XKA3"/>
<dbReference type="PANTHER" id="PTHR43639">
    <property type="entry name" value="OXIDOREDUCTASE, SHORT-CHAIN DEHYDROGENASE/REDUCTASE FAMILY (AFU_ORTHOLOGUE AFUA_5G02870)"/>
    <property type="match status" value="1"/>
</dbReference>
<dbReference type="SUPFAM" id="SSF51735">
    <property type="entry name" value="NAD(P)-binding Rossmann-fold domains"/>
    <property type="match status" value="1"/>
</dbReference>
<dbReference type="Pfam" id="PF13561">
    <property type="entry name" value="adh_short_C2"/>
    <property type="match status" value="1"/>
</dbReference>
<dbReference type="Proteomes" id="UP000003688">
    <property type="component" value="Unassembled WGS sequence"/>
</dbReference>
<comment type="similarity">
    <text evidence="1 3">Belongs to the short-chain dehydrogenases/reductases (SDR) family.</text>
</comment>
<keyword evidence="6" id="KW-1185">Reference proteome</keyword>
<dbReference type="PRINTS" id="PR00081">
    <property type="entry name" value="GDHRDH"/>
</dbReference>
<organism evidence="5 6">
    <name type="scientific">Pedosphaera parvula (strain Ellin514)</name>
    <dbReference type="NCBI Taxonomy" id="320771"/>
    <lineage>
        <taxon>Bacteria</taxon>
        <taxon>Pseudomonadati</taxon>
        <taxon>Verrucomicrobiota</taxon>
        <taxon>Pedosphaerae</taxon>
        <taxon>Pedosphaerales</taxon>
        <taxon>Pedosphaeraceae</taxon>
        <taxon>Pedosphaera</taxon>
    </lineage>
</organism>
<dbReference type="PRINTS" id="PR00080">
    <property type="entry name" value="SDRFAMILY"/>
</dbReference>
<evidence type="ECO:0000256" key="3">
    <source>
        <dbReference type="RuleBase" id="RU000363"/>
    </source>
</evidence>
<proteinExistence type="inferred from homology"/>
<dbReference type="SMART" id="SM00822">
    <property type="entry name" value="PKS_KR"/>
    <property type="match status" value="1"/>
</dbReference>
<protein>
    <submittedName>
        <fullName evidence="5">Short-chain dehydrogenase/reductase SDR</fullName>
    </submittedName>
</protein>
<dbReference type="FunFam" id="3.40.50.720:FF:000084">
    <property type="entry name" value="Short-chain dehydrogenase reductase"/>
    <property type="match status" value="1"/>
</dbReference>
<accession>B9XKA3</accession>
<evidence type="ECO:0000313" key="6">
    <source>
        <dbReference type="Proteomes" id="UP000003688"/>
    </source>
</evidence>
<name>B9XKA3_PEDPL</name>
<dbReference type="STRING" id="320771.Cflav_PD2562"/>
<comment type="caution">
    <text evidence="5">The sequence shown here is derived from an EMBL/GenBank/DDBJ whole genome shotgun (WGS) entry which is preliminary data.</text>
</comment>
<reference evidence="5 6" key="1">
    <citation type="journal article" date="2011" name="J. Bacteriol.">
        <title>Genome sequence of 'Pedosphaera parvula' Ellin514, an aerobic Verrucomicrobial isolate from pasture soil.</title>
        <authorList>
            <person name="Kant R."/>
            <person name="van Passel M.W."/>
            <person name="Sangwan P."/>
            <person name="Palva A."/>
            <person name="Lucas S."/>
            <person name="Copeland A."/>
            <person name="Lapidus A."/>
            <person name="Glavina Del Rio T."/>
            <person name="Dalin E."/>
            <person name="Tice H."/>
            <person name="Bruce D."/>
            <person name="Goodwin L."/>
            <person name="Pitluck S."/>
            <person name="Chertkov O."/>
            <person name="Larimer F.W."/>
            <person name="Land M.L."/>
            <person name="Hauser L."/>
            <person name="Brettin T.S."/>
            <person name="Detter J.C."/>
            <person name="Han S."/>
            <person name="de Vos W.M."/>
            <person name="Janssen P.H."/>
            <person name="Smidt H."/>
        </authorList>
    </citation>
    <scope>NUCLEOTIDE SEQUENCE [LARGE SCALE GENOMIC DNA]</scope>
    <source>
        <strain evidence="5 6">Ellin514</strain>
    </source>
</reference>
<dbReference type="InterPro" id="IPR036291">
    <property type="entry name" value="NAD(P)-bd_dom_sf"/>
</dbReference>
<evidence type="ECO:0000256" key="2">
    <source>
        <dbReference type="ARBA" id="ARBA00023002"/>
    </source>
</evidence>
<dbReference type="EMBL" id="ABOX02000024">
    <property type="protein sequence ID" value="EEF59741.1"/>
    <property type="molecule type" value="Genomic_DNA"/>
</dbReference>
<sequence>MTTQSISIPEPQSFDSLLSLKGRCAVVTGGSRGLGEAIVRRLAQAGASIVLTGRGRDALQRVESQLTSTGGQALGVQADLGSLKDSQKVISQALERFGRVDILVNNAAVFPPCLFLEMTEEVWDHTVDTDLKGAYFLAQFAAKAMITTGRGGRIINLLSTDAFRPTGTLSAYGAAKLGLWSATQAMAKELAEHRILVNALTPGATITEERLAKMKDGTFGADEIPEGAVKTREKMQAVMKTGAFAQMLTALMPLGRPGWPDEIAKAVLFLASDMASYISGANLIVDGAQTLR</sequence>
<evidence type="ECO:0000313" key="5">
    <source>
        <dbReference type="EMBL" id="EEF59741.1"/>
    </source>
</evidence>
<dbReference type="CDD" id="cd05233">
    <property type="entry name" value="SDR_c"/>
    <property type="match status" value="1"/>
</dbReference>
<dbReference type="InterPro" id="IPR057326">
    <property type="entry name" value="KR_dom"/>
</dbReference>
<dbReference type="GO" id="GO:0016491">
    <property type="term" value="F:oxidoreductase activity"/>
    <property type="evidence" value="ECO:0007669"/>
    <property type="project" value="UniProtKB-KW"/>
</dbReference>
<evidence type="ECO:0000256" key="1">
    <source>
        <dbReference type="ARBA" id="ARBA00006484"/>
    </source>
</evidence>
<gene>
    <name evidence="5" type="ORF">Cflav_PD2562</name>
</gene>